<gene>
    <name evidence="3" type="ORF">DVH24_020246</name>
</gene>
<evidence type="ECO:0000256" key="2">
    <source>
        <dbReference type="SAM" id="MobiDB-lite"/>
    </source>
</evidence>
<dbReference type="PANTHER" id="PTHR34461:SF2">
    <property type="entry name" value="EXPRESSED PROTEIN"/>
    <property type="match status" value="1"/>
</dbReference>
<sequence length="799" mass="87936">MGESPSRQTVRNITVKTEPEAYDSSDGNAGTNSDLDGFGDMTLKQIKETCKKKKRKRSTSVDLNKILETCSPVKHECSESQNDEEDVDLIEPLSKWKHSKKARARTKSKLKSNISSTMSKRSTSTITYEPELFQFDRDVIASGLNIKVKVPETEFSDIQNTIPFAGGTSLSWDNQEGSCGVVPDESPATAADCVYETELPISETKESQICVVNEVFYEDLEYAVGPDESPATAADCVSEIELPISRTKESQICVVNEVFYEGLDYAVMPDESPVTAADCVSKAELPISELKECQICVINEVFYGDLEYEVVPDESPATGADCVSETALPISKAKESQICVVNEVFYGDLEYEVVPNESPAAADDCVSETELPISEAKESQICVVNEVFYEDLEYADPTPIQIVTTSDWDIVEADDPEFTSYDCLDLSLLEYNIEGCITDSVHPDNFIEAICPAQDLNFDMHDNISSEDERLCQANSETQVRLTEVVCDYLFHCMGPINGSDSCLSEPDMKDDSPSNVETSAGPASDYLGSGSDRNLSPGIFSSDASDELTTLVSGGSPSLDQQRPPQRLFPTRKVISPTSQEKLCKAMKSIELHSEELPGCNGNLHFGEQTESTIGGVQGPDQIRRAKFSIKAQNNRNPKNENINSHPNGIPKPSNVSAAPPRFTTGCTSIRTCSESAIAFSQRQMQDIESLATKLTNELQTMKEIAEERLLPEAYHATPLKYNANEVQMAIKNVTRVEASAKRLLSMMTRDCSRFCKIMKMADNGVDASENVANKDKERKKIVFADEAGGKLCHVKFF</sequence>
<feature type="compositionally biased region" description="Polar residues" evidence="2">
    <location>
        <begin position="25"/>
        <end position="34"/>
    </location>
</feature>
<dbReference type="EMBL" id="RDQH01000334">
    <property type="protein sequence ID" value="RXH91223.1"/>
    <property type="molecule type" value="Genomic_DNA"/>
</dbReference>
<comment type="caution">
    <text evidence="3">The sequence shown here is derived from an EMBL/GenBank/DDBJ whole genome shotgun (WGS) entry which is preliminary data.</text>
</comment>
<evidence type="ECO:0000313" key="4">
    <source>
        <dbReference type="Proteomes" id="UP000290289"/>
    </source>
</evidence>
<dbReference type="PANTHER" id="PTHR34461">
    <property type="entry name" value="EXPRESSED PROTEIN"/>
    <property type="match status" value="1"/>
</dbReference>
<dbReference type="Proteomes" id="UP000290289">
    <property type="component" value="Chromosome 8"/>
</dbReference>
<keyword evidence="1" id="KW-0175">Coiled coil</keyword>
<feature type="region of interest" description="Disordered" evidence="2">
    <location>
        <begin position="635"/>
        <end position="662"/>
    </location>
</feature>
<dbReference type="AlphaFoldDB" id="A0A498JBN7"/>
<reference evidence="3 4" key="1">
    <citation type="submission" date="2018-10" db="EMBL/GenBank/DDBJ databases">
        <title>A high-quality apple genome assembly.</title>
        <authorList>
            <person name="Hu J."/>
        </authorList>
    </citation>
    <scope>NUCLEOTIDE SEQUENCE [LARGE SCALE GENOMIC DNA]</scope>
    <source>
        <strain evidence="4">cv. HFTH1</strain>
        <tissue evidence="3">Young leaf</tissue>
    </source>
</reference>
<evidence type="ECO:0000256" key="1">
    <source>
        <dbReference type="SAM" id="Coils"/>
    </source>
</evidence>
<feature type="compositionally biased region" description="Polar residues" evidence="2">
    <location>
        <begin position="635"/>
        <end position="648"/>
    </location>
</feature>
<accession>A0A498JBN7</accession>
<proteinExistence type="predicted"/>
<organism evidence="3 4">
    <name type="scientific">Malus domestica</name>
    <name type="common">Apple</name>
    <name type="synonym">Pyrus malus</name>
    <dbReference type="NCBI Taxonomy" id="3750"/>
    <lineage>
        <taxon>Eukaryota</taxon>
        <taxon>Viridiplantae</taxon>
        <taxon>Streptophyta</taxon>
        <taxon>Embryophyta</taxon>
        <taxon>Tracheophyta</taxon>
        <taxon>Spermatophyta</taxon>
        <taxon>Magnoliopsida</taxon>
        <taxon>eudicotyledons</taxon>
        <taxon>Gunneridae</taxon>
        <taxon>Pentapetalae</taxon>
        <taxon>rosids</taxon>
        <taxon>fabids</taxon>
        <taxon>Rosales</taxon>
        <taxon>Rosaceae</taxon>
        <taxon>Amygdaloideae</taxon>
        <taxon>Maleae</taxon>
        <taxon>Malus</taxon>
    </lineage>
</organism>
<evidence type="ECO:0000313" key="3">
    <source>
        <dbReference type="EMBL" id="RXH91223.1"/>
    </source>
</evidence>
<feature type="coiled-coil region" evidence="1">
    <location>
        <begin position="679"/>
        <end position="709"/>
    </location>
</feature>
<feature type="compositionally biased region" description="Polar residues" evidence="2">
    <location>
        <begin position="1"/>
        <end position="15"/>
    </location>
</feature>
<name>A0A498JBN7_MALDO</name>
<protein>
    <submittedName>
        <fullName evidence="3">Uncharacterized protein</fullName>
    </submittedName>
</protein>
<feature type="region of interest" description="Disordered" evidence="2">
    <location>
        <begin position="504"/>
        <end position="543"/>
    </location>
</feature>
<keyword evidence="4" id="KW-1185">Reference proteome</keyword>
<feature type="region of interest" description="Disordered" evidence="2">
    <location>
        <begin position="1"/>
        <end position="38"/>
    </location>
</feature>